<evidence type="ECO:0000256" key="8">
    <source>
        <dbReference type="ARBA" id="ARBA00042721"/>
    </source>
</evidence>
<dbReference type="InterPro" id="IPR052473">
    <property type="entry name" value="mtLSU_mL53"/>
</dbReference>
<keyword evidence="10" id="KW-1185">Reference proteome</keyword>
<keyword evidence="6" id="KW-0687">Ribonucleoprotein</keyword>
<reference evidence="9" key="1">
    <citation type="submission" date="2019-09" db="EMBL/GenBank/DDBJ databases">
        <title>The Mitochondrial Proteome of the Jakobid, Andalucia godoyi, a Protist With the Most Gene-Rich and Bacteria-Like Mitochondrial Genome.</title>
        <authorList>
            <person name="Gray M.W."/>
            <person name="Burger G."/>
            <person name="Derelle R."/>
            <person name="Klimes V."/>
            <person name="Leger M."/>
            <person name="Sarrasin M."/>
            <person name="Vlcek C."/>
            <person name="Roger A.J."/>
            <person name="Elias M."/>
            <person name="Lang B.F."/>
        </authorList>
    </citation>
    <scope>NUCLEOTIDE SEQUENCE</scope>
    <source>
        <strain evidence="9">And28</strain>
    </source>
</reference>
<evidence type="ECO:0000256" key="6">
    <source>
        <dbReference type="ARBA" id="ARBA00023274"/>
    </source>
</evidence>
<proteinExistence type="inferred from homology"/>
<dbReference type="InterPro" id="IPR019716">
    <property type="entry name" value="Ribosomal_mL53"/>
</dbReference>
<protein>
    <recommendedName>
        <fullName evidence="7">Large ribosomal subunit protein mL53</fullName>
    </recommendedName>
    <alternativeName>
        <fullName evidence="8">39S ribosomal protein L53, mitochondrial</fullName>
    </alternativeName>
</protein>
<evidence type="ECO:0000256" key="4">
    <source>
        <dbReference type="ARBA" id="ARBA00022980"/>
    </source>
</evidence>
<accession>A0A8K0F498</accession>
<dbReference type="Gene3D" id="3.40.30.10">
    <property type="entry name" value="Glutaredoxin"/>
    <property type="match status" value="1"/>
</dbReference>
<organism evidence="9 10">
    <name type="scientific">Andalucia godoyi</name>
    <name type="common">Flagellate</name>
    <dbReference type="NCBI Taxonomy" id="505711"/>
    <lineage>
        <taxon>Eukaryota</taxon>
        <taxon>Discoba</taxon>
        <taxon>Jakobida</taxon>
        <taxon>Andalucina</taxon>
        <taxon>Andaluciidae</taxon>
        <taxon>Andalucia</taxon>
    </lineage>
</organism>
<comment type="subcellular location">
    <subcellularLocation>
        <location evidence="1">Mitochondrion</location>
    </subcellularLocation>
</comment>
<dbReference type="EMBL" id="VRVR01000020">
    <property type="protein sequence ID" value="KAF0852704.1"/>
    <property type="molecule type" value="Genomic_DNA"/>
</dbReference>
<gene>
    <name evidence="9" type="ORF">ANDGO_08543</name>
</gene>
<dbReference type="Proteomes" id="UP000799049">
    <property type="component" value="Unassembled WGS sequence"/>
</dbReference>
<keyword evidence="4 9" id="KW-0689">Ribosomal protein</keyword>
<dbReference type="PANTHER" id="PTHR33618">
    <property type="entry name" value="39S RIBOSOMAL PROTEIN L53, MITOCHONDRIAL"/>
    <property type="match status" value="1"/>
</dbReference>
<evidence type="ECO:0000313" key="9">
    <source>
        <dbReference type="EMBL" id="KAF0852704.1"/>
    </source>
</evidence>
<dbReference type="AlphaFoldDB" id="A0A8K0F498"/>
<sequence length="100" mass="11058">MAGKFSLEFVQSVKVALNPWYRGCSGAREFFARMHSAAVTNSNPSTKLEMKILTEQAPATIDVVFEDGSKLSLKGQNANVRDLIAVVRRKQQAVSMKVKK</sequence>
<comment type="caution">
    <text evidence="9">The sequence shown here is derived from an EMBL/GenBank/DDBJ whole genome shotgun (WGS) entry which is preliminary data.</text>
</comment>
<evidence type="ECO:0000256" key="1">
    <source>
        <dbReference type="ARBA" id="ARBA00004173"/>
    </source>
</evidence>
<dbReference type="OrthoDB" id="186565at2759"/>
<keyword evidence="3" id="KW-0809">Transit peptide</keyword>
<evidence type="ECO:0000256" key="3">
    <source>
        <dbReference type="ARBA" id="ARBA00022946"/>
    </source>
</evidence>
<dbReference type="PANTHER" id="PTHR33618:SF1">
    <property type="entry name" value="LARGE RIBOSOMAL SUBUNIT PROTEIN ML53"/>
    <property type="match status" value="1"/>
</dbReference>
<evidence type="ECO:0000256" key="5">
    <source>
        <dbReference type="ARBA" id="ARBA00023128"/>
    </source>
</evidence>
<name>A0A8K0F498_ANDGO</name>
<evidence type="ECO:0000256" key="2">
    <source>
        <dbReference type="ARBA" id="ARBA00005557"/>
    </source>
</evidence>
<evidence type="ECO:0000313" key="10">
    <source>
        <dbReference type="Proteomes" id="UP000799049"/>
    </source>
</evidence>
<dbReference type="Pfam" id="PF10780">
    <property type="entry name" value="MRP_L53"/>
    <property type="match status" value="1"/>
</dbReference>
<keyword evidence="5" id="KW-0496">Mitochondrion</keyword>
<dbReference type="GO" id="GO:0005762">
    <property type="term" value="C:mitochondrial large ribosomal subunit"/>
    <property type="evidence" value="ECO:0007669"/>
    <property type="project" value="TreeGrafter"/>
</dbReference>
<comment type="similarity">
    <text evidence="2">Belongs to the mitochondrion-specific ribosomal protein mL53 family.</text>
</comment>
<evidence type="ECO:0000256" key="7">
    <source>
        <dbReference type="ARBA" id="ARBA00035180"/>
    </source>
</evidence>